<dbReference type="EnsemblMetazoa" id="RPRC008633-RA">
    <property type="protein sequence ID" value="RPRC008633-PA"/>
    <property type="gene ID" value="RPRC008633"/>
</dbReference>
<evidence type="ECO:0000313" key="2">
    <source>
        <dbReference type="Proteomes" id="UP000015103"/>
    </source>
</evidence>
<dbReference type="PROSITE" id="PS51186">
    <property type="entry name" value="GNAT"/>
    <property type="match status" value="1"/>
</dbReference>
<dbReference type="eggNOG" id="ENOG502SFIM">
    <property type="taxonomic scope" value="Eukaryota"/>
</dbReference>
<dbReference type="HOGENOM" id="CLU_078419_0_0_1"/>
<sequence>MAKRIDLGKFESAKNGKILKYRIQTVTPELIDDVVDLMFTHFLPREPLSSYLGVHKDAKTLDHIDLVWRKLLEDGVALVALEDVDNGNVKIIGANIVTISEKDKEDLEELEDRNFNKILIVLKEVTNRANIFEKYNIDRYLSAFGLTVHADYHGHQIGYRLLAARRDLCAKLGLTVTGTAFTAQNSQHLAKKAGFETLAEIVYKNYKINDELAFPNLEGDVK</sequence>
<dbReference type="PANTHER" id="PTHR20905:SF32">
    <property type="entry name" value="ARYLALKYLAMINE N-ACETYLTRANSFERASE-LIKE 7, ISOFORM A"/>
    <property type="match status" value="1"/>
</dbReference>
<dbReference type="AlphaFoldDB" id="T1HX63"/>
<dbReference type="STRING" id="13249.T1HX63"/>
<dbReference type="Proteomes" id="UP000015103">
    <property type="component" value="Unassembled WGS sequence"/>
</dbReference>
<dbReference type="OMA" id="ITEDRYE"/>
<name>T1HX63_RHOPR</name>
<accession>T1HX63</accession>
<dbReference type="Gene3D" id="3.40.630.30">
    <property type="match status" value="1"/>
</dbReference>
<organism evidence="1 2">
    <name type="scientific">Rhodnius prolixus</name>
    <name type="common">Triatomid bug</name>
    <dbReference type="NCBI Taxonomy" id="13249"/>
    <lineage>
        <taxon>Eukaryota</taxon>
        <taxon>Metazoa</taxon>
        <taxon>Ecdysozoa</taxon>
        <taxon>Arthropoda</taxon>
        <taxon>Hexapoda</taxon>
        <taxon>Insecta</taxon>
        <taxon>Pterygota</taxon>
        <taxon>Neoptera</taxon>
        <taxon>Paraneoptera</taxon>
        <taxon>Hemiptera</taxon>
        <taxon>Heteroptera</taxon>
        <taxon>Panheteroptera</taxon>
        <taxon>Cimicomorpha</taxon>
        <taxon>Reduviidae</taxon>
        <taxon>Triatominae</taxon>
        <taxon>Rhodnius</taxon>
    </lineage>
</organism>
<keyword evidence="2" id="KW-1185">Reference proteome</keyword>
<dbReference type="GO" id="GO:0008080">
    <property type="term" value="F:N-acetyltransferase activity"/>
    <property type="evidence" value="ECO:0007669"/>
    <property type="project" value="TreeGrafter"/>
</dbReference>
<protein>
    <submittedName>
        <fullName evidence="1">N-acetyltransferase domain-containing protein</fullName>
    </submittedName>
</protein>
<dbReference type="VEuPathDB" id="VectorBase:RPRC008633"/>
<reference evidence="1" key="1">
    <citation type="submission" date="2015-05" db="UniProtKB">
        <authorList>
            <consortium name="EnsemblMetazoa"/>
        </authorList>
    </citation>
    <scope>IDENTIFICATION</scope>
</reference>
<dbReference type="InterPro" id="IPR016181">
    <property type="entry name" value="Acyl_CoA_acyltransferase"/>
</dbReference>
<dbReference type="SUPFAM" id="SSF55729">
    <property type="entry name" value="Acyl-CoA N-acyltransferases (Nat)"/>
    <property type="match status" value="1"/>
</dbReference>
<dbReference type="EMBL" id="ACPB03013817">
    <property type="status" value="NOT_ANNOTATED_CDS"/>
    <property type="molecule type" value="Genomic_DNA"/>
</dbReference>
<proteinExistence type="predicted"/>
<evidence type="ECO:0000313" key="1">
    <source>
        <dbReference type="EnsemblMetazoa" id="RPRC008633-PA"/>
    </source>
</evidence>
<dbReference type="InterPro" id="IPR000182">
    <property type="entry name" value="GNAT_dom"/>
</dbReference>
<dbReference type="InParanoid" id="T1HX63"/>
<dbReference type="PANTHER" id="PTHR20905">
    <property type="entry name" value="N-ACETYLTRANSFERASE-RELATED"/>
    <property type="match status" value="1"/>
</dbReference>